<keyword evidence="6" id="KW-0732">Signal</keyword>
<dbReference type="InterPro" id="IPR052354">
    <property type="entry name" value="Cell_Wall_Dynamics_Protein"/>
</dbReference>
<dbReference type="InterPro" id="IPR038765">
    <property type="entry name" value="Papain-like_cys_pep_sf"/>
</dbReference>
<keyword evidence="2" id="KW-0645">Protease</keyword>
<feature type="domain" description="SH3b" evidence="7">
    <location>
        <begin position="28"/>
        <end position="91"/>
    </location>
</feature>
<feature type="chain" id="PRO_5015158558" evidence="6">
    <location>
        <begin position="27"/>
        <end position="476"/>
    </location>
</feature>
<dbReference type="Gene3D" id="3.90.1720.10">
    <property type="entry name" value="endopeptidase domain like (from Nostoc punctiforme)"/>
    <property type="match status" value="1"/>
</dbReference>
<dbReference type="KEGG" id="rhom:FRIFI_1874"/>
<dbReference type="SMART" id="SM00287">
    <property type="entry name" value="SH3b"/>
    <property type="match status" value="4"/>
</dbReference>
<keyword evidence="10" id="KW-1185">Reference proteome</keyword>
<proteinExistence type="inferred from homology"/>
<dbReference type="GO" id="GO:0008234">
    <property type="term" value="F:cysteine-type peptidase activity"/>
    <property type="evidence" value="ECO:0007669"/>
    <property type="project" value="UniProtKB-KW"/>
</dbReference>
<dbReference type="SUPFAM" id="SSF50044">
    <property type="entry name" value="SH3-domain"/>
    <property type="match status" value="3"/>
</dbReference>
<dbReference type="InterPro" id="IPR036028">
    <property type="entry name" value="SH3-like_dom_sf"/>
</dbReference>
<feature type="domain" description="SH3b" evidence="7">
    <location>
        <begin position="272"/>
        <end position="335"/>
    </location>
</feature>
<dbReference type="InterPro" id="IPR003646">
    <property type="entry name" value="SH3-like_bac-type"/>
</dbReference>
<dbReference type="EMBL" id="LN650648">
    <property type="protein sequence ID" value="CEI73404.1"/>
    <property type="molecule type" value="Genomic_DNA"/>
</dbReference>
<dbReference type="PANTHER" id="PTHR34408:SF1">
    <property type="entry name" value="GLYCOSYL HYDROLASE FAMILY 19 DOMAIN-CONTAINING PROTEIN HI_1415"/>
    <property type="match status" value="1"/>
</dbReference>
<dbReference type="PROSITE" id="PS51781">
    <property type="entry name" value="SH3B"/>
    <property type="match status" value="4"/>
</dbReference>
<dbReference type="PANTHER" id="PTHR34408">
    <property type="entry name" value="FAMILY PROTEIN, PUTATIVE-RELATED"/>
    <property type="match status" value="1"/>
</dbReference>
<keyword evidence="4" id="KW-0788">Thiol protease</keyword>
<dbReference type="RefSeq" id="WP_166505709.1">
    <property type="nucleotide sequence ID" value="NZ_LN650648.1"/>
</dbReference>
<comment type="similarity">
    <text evidence="1">Belongs to the peptidase C40 family.</text>
</comment>
<evidence type="ECO:0000313" key="9">
    <source>
        <dbReference type="EMBL" id="CEI73404.1"/>
    </source>
</evidence>
<dbReference type="InterPro" id="IPR000064">
    <property type="entry name" value="NLP_P60_dom"/>
</dbReference>
<evidence type="ECO:0000313" key="10">
    <source>
        <dbReference type="Proteomes" id="UP000245695"/>
    </source>
</evidence>
<protein>
    <submittedName>
        <fullName evidence="9">NlpC/P60 protein</fullName>
    </submittedName>
</protein>
<dbReference type="Gene3D" id="2.30.30.40">
    <property type="entry name" value="SH3 Domains"/>
    <property type="match status" value="4"/>
</dbReference>
<accession>A0A2P2BW06</accession>
<dbReference type="Pfam" id="PF00877">
    <property type="entry name" value="NLPC_P60"/>
    <property type="match status" value="1"/>
</dbReference>
<dbReference type="AlphaFoldDB" id="A0A2P2BW06"/>
<dbReference type="PROSITE" id="PS51935">
    <property type="entry name" value="NLPC_P60"/>
    <property type="match status" value="1"/>
</dbReference>
<feature type="region of interest" description="Disordered" evidence="5">
    <location>
        <begin position="336"/>
        <end position="355"/>
    </location>
</feature>
<name>A0A2P2BW06_9FIRM</name>
<dbReference type="GO" id="GO:0006508">
    <property type="term" value="P:proteolysis"/>
    <property type="evidence" value="ECO:0007669"/>
    <property type="project" value="UniProtKB-KW"/>
</dbReference>
<feature type="compositionally biased region" description="Low complexity" evidence="5">
    <location>
        <begin position="336"/>
        <end position="354"/>
    </location>
</feature>
<organism evidence="9 10">
    <name type="scientific">Romboutsia hominis</name>
    <dbReference type="NCBI Taxonomy" id="1507512"/>
    <lineage>
        <taxon>Bacteria</taxon>
        <taxon>Bacillati</taxon>
        <taxon>Bacillota</taxon>
        <taxon>Clostridia</taxon>
        <taxon>Peptostreptococcales</taxon>
        <taxon>Peptostreptococcaceae</taxon>
        <taxon>Romboutsia</taxon>
    </lineage>
</organism>
<gene>
    <name evidence="9" type="ORF">FRIFI_1874</name>
</gene>
<feature type="domain" description="SH3b" evidence="7">
    <location>
        <begin position="187"/>
        <end position="251"/>
    </location>
</feature>
<evidence type="ECO:0000256" key="3">
    <source>
        <dbReference type="ARBA" id="ARBA00022801"/>
    </source>
</evidence>
<dbReference type="Proteomes" id="UP000245695">
    <property type="component" value="Chromosome 1"/>
</dbReference>
<evidence type="ECO:0000256" key="2">
    <source>
        <dbReference type="ARBA" id="ARBA00022670"/>
    </source>
</evidence>
<feature type="domain" description="SH3b" evidence="7">
    <location>
        <begin position="103"/>
        <end position="166"/>
    </location>
</feature>
<evidence type="ECO:0000256" key="1">
    <source>
        <dbReference type="ARBA" id="ARBA00007074"/>
    </source>
</evidence>
<dbReference type="Pfam" id="PF08239">
    <property type="entry name" value="SH3_3"/>
    <property type="match status" value="4"/>
</dbReference>
<reference evidence="9 10" key="1">
    <citation type="submission" date="2014-09" db="EMBL/GenBank/DDBJ databases">
        <authorList>
            <person name="Hornung B.V."/>
        </authorList>
    </citation>
    <scope>NUCLEOTIDE SEQUENCE [LARGE SCALE GENOMIC DNA]</scope>
    <source>
        <strain evidence="9 10">FRIFI</strain>
    </source>
</reference>
<sequence length="476" mass="49415">MLDRKVAVAVCATTVGLAMGTTGAFADGKTGTVTVSTLNIRSGPSTSYSIVTKVHQGDKLEILESSNGWHKVKLSNGKIGWGSGNYISVSGSSSNNSSNQVTGKMGTITTAALNIRSGASTSHSIVTKAYQGDKVKILDSSNGWHKVQLSNGKSGWGHGGYISLSDSNAGSGNNANNGGETSTPVTGKTGTITTAALNIRSGPSTSYGIITKVYEGNKVEILEKSSNGWYKVKLSNGKIGWGSGSYISLSDSSAGSGNNANNGGEISTPVTGKKGTITTAALNIRSGPSTSYGVITKAYQGDRVDILESSNGWYKVKLSNGKVGWGSSSYISLSNSNTGSGSNSSSDNGQTSQSKVQKVLSTAMAQLGKPYVWGAEGPNSFDCSGLTYYVYKQVGITLPRVSTAQYSVGRSVSWNNLQPGDLMFSSTDGSGRITHVGIYIGNGQMIHAPKPGDVVQKTSINNSYWKNAHVGAKRVL</sequence>
<evidence type="ECO:0000259" key="7">
    <source>
        <dbReference type="PROSITE" id="PS51781"/>
    </source>
</evidence>
<feature type="compositionally biased region" description="Low complexity" evidence="5">
    <location>
        <begin position="252"/>
        <end position="267"/>
    </location>
</feature>
<dbReference type="SUPFAM" id="SSF54001">
    <property type="entry name" value="Cysteine proteinases"/>
    <property type="match status" value="1"/>
</dbReference>
<evidence type="ECO:0000256" key="6">
    <source>
        <dbReference type="SAM" id="SignalP"/>
    </source>
</evidence>
<evidence type="ECO:0000256" key="5">
    <source>
        <dbReference type="SAM" id="MobiDB-lite"/>
    </source>
</evidence>
<evidence type="ECO:0000259" key="8">
    <source>
        <dbReference type="PROSITE" id="PS51935"/>
    </source>
</evidence>
<keyword evidence="3" id="KW-0378">Hydrolase</keyword>
<feature type="signal peptide" evidence="6">
    <location>
        <begin position="1"/>
        <end position="26"/>
    </location>
</feature>
<feature type="region of interest" description="Disordered" evidence="5">
    <location>
        <begin position="252"/>
        <end position="272"/>
    </location>
</feature>
<feature type="domain" description="NlpC/P60" evidence="8">
    <location>
        <begin position="353"/>
        <end position="476"/>
    </location>
</feature>
<evidence type="ECO:0000256" key="4">
    <source>
        <dbReference type="ARBA" id="ARBA00022807"/>
    </source>
</evidence>